<dbReference type="InterPro" id="IPR001310">
    <property type="entry name" value="Histidine_triad_HIT"/>
</dbReference>
<evidence type="ECO:0000259" key="1">
    <source>
        <dbReference type="PROSITE" id="PS51084"/>
    </source>
</evidence>
<accession>A0A6J6GVJ8</accession>
<dbReference type="PROSITE" id="PS51084">
    <property type="entry name" value="HIT_2"/>
    <property type="match status" value="1"/>
</dbReference>
<name>A0A6J6GVJ8_9ZZZZ</name>
<gene>
    <name evidence="2" type="ORF">UFOPK1857_00076</name>
</gene>
<reference evidence="2" key="1">
    <citation type="submission" date="2020-05" db="EMBL/GenBank/DDBJ databases">
        <authorList>
            <person name="Chiriac C."/>
            <person name="Salcher M."/>
            <person name="Ghai R."/>
            <person name="Kavagutti S V."/>
        </authorList>
    </citation>
    <scope>NUCLEOTIDE SEQUENCE</scope>
</reference>
<dbReference type="GO" id="GO:0003824">
    <property type="term" value="F:catalytic activity"/>
    <property type="evidence" value="ECO:0007669"/>
    <property type="project" value="InterPro"/>
</dbReference>
<feature type="domain" description="HIT" evidence="1">
    <location>
        <begin position="7"/>
        <end position="113"/>
    </location>
</feature>
<proteinExistence type="predicted"/>
<dbReference type="InterPro" id="IPR011146">
    <property type="entry name" value="HIT-like"/>
</dbReference>
<dbReference type="PRINTS" id="PR00332">
    <property type="entry name" value="HISTRIAD"/>
</dbReference>
<dbReference type="Pfam" id="PF01230">
    <property type="entry name" value="HIT"/>
    <property type="match status" value="1"/>
</dbReference>
<dbReference type="SUPFAM" id="SSF54197">
    <property type="entry name" value="HIT-like"/>
    <property type="match status" value="1"/>
</dbReference>
<evidence type="ECO:0000313" key="2">
    <source>
        <dbReference type="EMBL" id="CAB4605066.1"/>
    </source>
</evidence>
<protein>
    <submittedName>
        <fullName evidence="2">Unannotated protein</fullName>
    </submittedName>
</protein>
<dbReference type="PANTHER" id="PTHR23089">
    <property type="entry name" value="HISTIDINE TRIAD HIT PROTEIN"/>
    <property type="match status" value="1"/>
</dbReference>
<organism evidence="2">
    <name type="scientific">freshwater metagenome</name>
    <dbReference type="NCBI Taxonomy" id="449393"/>
    <lineage>
        <taxon>unclassified sequences</taxon>
        <taxon>metagenomes</taxon>
        <taxon>ecological metagenomes</taxon>
    </lineage>
</organism>
<dbReference type="EMBL" id="CAEZUU010000007">
    <property type="protein sequence ID" value="CAB4605066.1"/>
    <property type="molecule type" value="Genomic_DNA"/>
</dbReference>
<dbReference type="Gene3D" id="3.30.428.10">
    <property type="entry name" value="HIT-like"/>
    <property type="match status" value="1"/>
</dbReference>
<dbReference type="InterPro" id="IPR036265">
    <property type="entry name" value="HIT-like_sf"/>
</dbReference>
<dbReference type="AlphaFoldDB" id="A0A6J6GVJ8"/>
<sequence>MNNQDCIFCRIASKDIQANLVEETEHSLAFWDISPRQPIHILVIPKRHHANIAELTNNAPDELVDLMQLGSKIALDKSTGSFRLSFNTGAEAGQTVFHAHGHITSRTPKDQVA</sequence>